<proteinExistence type="predicted"/>
<keyword evidence="1" id="KW-0812">Transmembrane</keyword>
<name>A0ABQ7CRM7_BRACR</name>
<evidence type="ECO:0000256" key="1">
    <source>
        <dbReference type="SAM" id="Phobius"/>
    </source>
</evidence>
<keyword evidence="1" id="KW-1133">Transmembrane helix</keyword>
<feature type="transmembrane region" description="Helical" evidence="1">
    <location>
        <begin position="54"/>
        <end position="76"/>
    </location>
</feature>
<gene>
    <name evidence="2" type="ORF">DY000_02016900</name>
</gene>
<protein>
    <submittedName>
        <fullName evidence="2">Uncharacterized protein</fullName>
    </submittedName>
</protein>
<evidence type="ECO:0000313" key="2">
    <source>
        <dbReference type="EMBL" id="KAF3562022.1"/>
    </source>
</evidence>
<evidence type="ECO:0000313" key="3">
    <source>
        <dbReference type="Proteomes" id="UP000266723"/>
    </source>
</evidence>
<keyword evidence="3" id="KW-1185">Reference proteome</keyword>
<comment type="caution">
    <text evidence="2">The sequence shown here is derived from an EMBL/GenBank/DDBJ whole genome shotgun (WGS) entry which is preliminary data.</text>
</comment>
<keyword evidence="1" id="KW-0472">Membrane</keyword>
<sequence length="86" mass="9723">MAKEEEEPLSPMARIFQSSGTDYCTVIIVGFKTKINPDVILDDLKQNVSKHPRISSILVTLDMFCLAMVDAFPLLFSLFDITHKFT</sequence>
<dbReference type="Proteomes" id="UP000266723">
    <property type="component" value="Unassembled WGS sequence"/>
</dbReference>
<dbReference type="EMBL" id="QGKV02000759">
    <property type="protein sequence ID" value="KAF3562022.1"/>
    <property type="molecule type" value="Genomic_DNA"/>
</dbReference>
<organism evidence="2 3">
    <name type="scientific">Brassica cretica</name>
    <name type="common">Mustard</name>
    <dbReference type="NCBI Taxonomy" id="69181"/>
    <lineage>
        <taxon>Eukaryota</taxon>
        <taxon>Viridiplantae</taxon>
        <taxon>Streptophyta</taxon>
        <taxon>Embryophyta</taxon>
        <taxon>Tracheophyta</taxon>
        <taxon>Spermatophyta</taxon>
        <taxon>Magnoliopsida</taxon>
        <taxon>eudicotyledons</taxon>
        <taxon>Gunneridae</taxon>
        <taxon>Pentapetalae</taxon>
        <taxon>rosids</taxon>
        <taxon>malvids</taxon>
        <taxon>Brassicales</taxon>
        <taxon>Brassicaceae</taxon>
        <taxon>Brassiceae</taxon>
        <taxon>Brassica</taxon>
    </lineage>
</organism>
<accession>A0ABQ7CRM7</accession>
<reference evidence="2 3" key="1">
    <citation type="journal article" date="2020" name="BMC Genomics">
        <title>Intraspecific diversification of the crop wild relative Brassica cretica Lam. using demographic model selection.</title>
        <authorList>
            <person name="Kioukis A."/>
            <person name="Michalopoulou V.A."/>
            <person name="Briers L."/>
            <person name="Pirintsos S."/>
            <person name="Studholme D.J."/>
            <person name="Pavlidis P."/>
            <person name="Sarris P.F."/>
        </authorList>
    </citation>
    <scope>NUCLEOTIDE SEQUENCE [LARGE SCALE GENOMIC DNA]</scope>
    <source>
        <strain evidence="3">cv. PFS-1207/04</strain>
    </source>
</reference>